<protein>
    <submittedName>
        <fullName evidence="1">Uncharacterized protein</fullName>
    </submittedName>
</protein>
<evidence type="ECO:0000313" key="1">
    <source>
        <dbReference type="EMBL" id="RCV41443.1"/>
    </source>
</evidence>
<dbReference type="AlphaFoldDB" id="A0A368SGF1"/>
<accession>A0A368SGF1</accession>
<gene>
    <name evidence="1" type="ORF">SETIT_9G136700v2</name>
</gene>
<reference evidence="1" key="1">
    <citation type="journal article" date="2012" name="Nat. Biotechnol.">
        <title>Reference genome sequence of the model plant Setaria.</title>
        <authorList>
            <person name="Bennetzen J.L."/>
            <person name="Schmutz J."/>
            <person name="Wang H."/>
            <person name="Percifield R."/>
            <person name="Hawkins J."/>
            <person name="Pontaroli A.C."/>
            <person name="Estep M."/>
            <person name="Feng L."/>
            <person name="Vaughn J.N."/>
            <person name="Grimwood J."/>
            <person name="Jenkins J."/>
            <person name="Barry K."/>
            <person name="Lindquist E."/>
            <person name="Hellsten U."/>
            <person name="Deshpande S."/>
            <person name="Wang X."/>
            <person name="Wu X."/>
            <person name="Mitros T."/>
            <person name="Triplett J."/>
            <person name="Yang X."/>
            <person name="Ye C.Y."/>
            <person name="Mauro-Herrera M."/>
            <person name="Wang L."/>
            <person name="Li P."/>
            <person name="Sharma M."/>
            <person name="Sharma R."/>
            <person name="Ronald P.C."/>
            <person name="Panaud O."/>
            <person name="Kellogg E.A."/>
            <person name="Brutnell T.P."/>
            <person name="Doust A.N."/>
            <person name="Tuskan G.A."/>
            <person name="Rokhsar D."/>
            <person name="Devos K.M."/>
        </authorList>
    </citation>
    <scope>NUCLEOTIDE SEQUENCE [LARGE SCALE GENOMIC DNA]</scope>
    <source>
        <strain evidence="1">Yugu1</strain>
    </source>
</reference>
<dbReference type="EMBL" id="CM003536">
    <property type="protein sequence ID" value="RCV41443.1"/>
    <property type="molecule type" value="Genomic_DNA"/>
</dbReference>
<proteinExistence type="predicted"/>
<organism evidence="1">
    <name type="scientific">Setaria italica</name>
    <name type="common">Foxtail millet</name>
    <name type="synonym">Panicum italicum</name>
    <dbReference type="NCBI Taxonomy" id="4555"/>
    <lineage>
        <taxon>Eukaryota</taxon>
        <taxon>Viridiplantae</taxon>
        <taxon>Streptophyta</taxon>
        <taxon>Embryophyta</taxon>
        <taxon>Tracheophyta</taxon>
        <taxon>Spermatophyta</taxon>
        <taxon>Magnoliopsida</taxon>
        <taxon>Liliopsida</taxon>
        <taxon>Poales</taxon>
        <taxon>Poaceae</taxon>
        <taxon>PACMAD clade</taxon>
        <taxon>Panicoideae</taxon>
        <taxon>Panicodae</taxon>
        <taxon>Paniceae</taxon>
        <taxon>Cenchrinae</taxon>
        <taxon>Setaria</taxon>
    </lineage>
</organism>
<reference evidence="1" key="2">
    <citation type="submission" date="2015-07" db="EMBL/GenBank/DDBJ databases">
        <authorList>
            <person name="Noorani M."/>
        </authorList>
    </citation>
    <scope>NUCLEOTIDE SEQUENCE</scope>
    <source>
        <strain evidence="1">Yugu1</strain>
    </source>
</reference>
<sequence length="64" mass="7406">MLTDELMTAKLKKKAQLQQVLNTLYCREEIEDVSDEDFKENITSGRSMPYELAALAVKLRLRES</sequence>
<name>A0A368SGF1_SETIT</name>